<dbReference type="Gene3D" id="2.40.50.140">
    <property type="entry name" value="Nucleic acid-binding proteins"/>
    <property type="match status" value="1"/>
</dbReference>
<proteinExistence type="predicted"/>
<sequence>MVSNANQRTIEELLALDIHTNKLQFKILITCKATIEMIDVSIGWWYKACPHCKSST</sequence>
<name>A0A199U9N2_MANES</name>
<gene>
    <name evidence="1" type="ORF">MANES_S094400</name>
</gene>
<dbReference type="AlphaFoldDB" id="A0A199U9N2"/>
<reference evidence="1" key="1">
    <citation type="submission" date="2016-02" db="EMBL/GenBank/DDBJ databases">
        <title>WGS assembly of Manihot esculenta.</title>
        <authorList>
            <person name="Bredeson J.V."/>
            <person name="Prochnik S.E."/>
            <person name="Lyons J.B."/>
            <person name="Schmutz J."/>
            <person name="Grimwood J."/>
            <person name="Vrebalov J."/>
            <person name="Bart R.S."/>
            <person name="Amuge T."/>
            <person name="Ferguson M.E."/>
            <person name="Green R."/>
            <person name="Putnam N."/>
            <person name="Stites J."/>
            <person name="Rounsley S."/>
            <person name="Rokhsar D.S."/>
        </authorList>
    </citation>
    <scope>NUCLEOTIDE SEQUENCE [LARGE SCALE GENOMIC DNA]</scope>
    <source>
        <tissue evidence="1">Leaf</tissue>
    </source>
</reference>
<dbReference type="EMBL" id="KV451091">
    <property type="protein sequence ID" value="OAY21357.1"/>
    <property type="molecule type" value="Genomic_DNA"/>
</dbReference>
<protein>
    <submittedName>
        <fullName evidence="1">Uncharacterized protein</fullName>
    </submittedName>
</protein>
<organism evidence="1">
    <name type="scientific">Manihot esculenta</name>
    <name type="common">Cassava</name>
    <name type="synonym">Jatropha manihot</name>
    <dbReference type="NCBI Taxonomy" id="3983"/>
    <lineage>
        <taxon>Eukaryota</taxon>
        <taxon>Viridiplantae</taxon>
        <taxon>Streptophyta</taxon>
        <taxon>Embryophyta</taxon>
        <taxon>Tracheophyta</taxon>
        <taxon>Spermatophyta</taxon>
        <taxon>Magnoliopsida</taxon>
        <taxon>eudicotyledons</taxon>
        <taxon>Gunneridae</taxon>
        <taxon>Pentapetalae</taxon>
        <taxon>rosids</taxon>
        <taxon>fabids</taxon>
        <taxon>Malpighiales</taxon>
        <taxon>Euphorbiaceae</taxon>
        <taxon>Crotonoideae</taxon>
        <taxon>Manihoteae</taxon>
        <taxon>Manihot</taxon>
    </lineage>
</organism>
<dbReference type="InterPro" id="IPR012340">
    <property type="entry name" value="NA-bd_OB-fold"/>
</dbReference>
<dbReference type="SUPFAM" id="SSF50249">
    <property type="entry name" value="Nucleic acid-binding proteins"/>
    <property type="match status" value="1"/>
</dbReference>
<accession>A0A199U9N2</accession>
<evidence type="ECO:0000313" key="1">
    <source>
        <dbReference type="EMBL" id="OAY21357.1"/>
    </source>
</evidence>